<dbReference type="Gene3D" id="1.10.472.10">
    <property type="entry name" value="Cyclin-like"/>
    <property type="match status" value="1"/>
</dbReference>
<keyword evidence="4" id="KW-0963">Cytoplasm</keyword>
<keyword evidence="7" id="KW-0808">Transferase</keyword>
<dbReference type="EMBL" id="AZIM01003706">
    <property type="protein sequence ID" value="ETE61711.1"/>
    <property type="molecule type" value="Genomic_DNA"/>
</dbReference>
<feature type="compositionally biased region" description="Low complexity" evidence="13">
    <location>
        <begin position="82"/>
        <end position="97"/>
    </location>
</feature>
<feature type="compositionally biased region" description="Low complexity" evidence="13">
    <location>
        <begin position="52"/>
        <end position="61"/>
    </location>
</feature>
<evidence type="ECO:0000256" key="4">
    <source>
        <dbReference type="ARBA" id="ARBA00022490"/>
    </source>
</evidence>
<comment type="catalytic activity">
    <reaction evidence="12">
        <text>L-seryl-[protein] + ATP = O-phospho-L-seryl-[protein] + ADP + H(+)</text>
        <dbReference type="Rhea" id="RHEA:17989"/>
        <dbReference type="Rhea" id="RHEA-COMP:9863"/>
        <dbReference type="Rhea" id="RHEA-COMP:11604"/>
        <dbReference type="ChEBI" id="CHEBI:15378"/>
        <dbReference type="ChEBI" id="CHEBI:29999"/>
        <dbReference type="ChEBI" id="CHEBI:30616"/>
        <dbReference type="ChEBI" id="CHEBI:83421"/>
        <dbReference type="ChEBI" id="CHEBI:456216"/>
        <dbReference type="EC" id="2.7.11.1"/>
    </reaction>
</comment>
<gene>
    <name evidence="15" type="primary">Wnk1</name>
    <name evidence="15" type="ORF">L345_12540</name>
</gene>
<dbReference type="InterPro" id="IPR011009">
    <property type="entry name" value="Kinase-like_dom_sf"/>
</dbReference>
<dbReference type="Gene3D" id="3.30.200.20">
    <property type="entry name" value="Phosphorylase Kinase, domain 1"/>
    <property type="match status" value="1"/>
</dbReference>
<feature type="region of interest" description="Disordered" evidence="13">
    <location>
        <begin position="1162"/>
        <end position="1193"/>
    </location>
</feature>
<keyword evidence="9 15" id="KW-0418">Kinase</keyword>
<feature type="non-terminal residue" evidence="15">
    <location>
        <position position="1"/>
    </location>
</feature>
<keyword evidence="10" id="KW-0067">ATP-binding</keyword>
<reference evidence="15 16" key="1">
    <citation type="journal article" date="2013" name="Proc. Natl. Acad. Sci. U.S.A.">
        <title>The king cobra genome reveals dynamic gene evolution and adaptation in the snake venom system.</title>
        <authorList>
            <person name="Vonk F.J."/>
            <person name="Casewell N.R."/>
            <person name="Henkel C.V."/>
            <person name="Heimberg A.M."/>
            <person name="Jansen H.J."/>
            <person name="McCleary R.J."/>
            <person name="Kerkkamp H.M."/>
            <person name="Vos R.A."/>
            <person name="Guerreiro I."/>
            <person name="Calvete J.J."/>
            <person name="Wuster W."/>
            <person name="Woods A.E."/>
            <person name="Logan J.M."/>
            <person name="Harrison R.A."/>
            <person name="Castoe T.A."/>
            <person name="de Koning A.P."/>
            <person name="Pollock D.D."/>
            <person name="Yandell M."/>
            <person name="Calderon D."/>
            <person name="Renjifo C."/>
            <person name="Currier R.B."/>
            <person name="Salgado D."/>
            <person name="Pla D."/>
            <person name="Sanz L."/>
            <person name="Hyder A.S."/>
            <person name="Ribeiro J.M."/>
            <person name="Arntzen J.W."/>
            <person name="van den Thillart G.E."/>
            <person name="Boetzer M."/>
            <person name="Pirovano W."/>
            <person name="Dirks R.P."/>
            <person name="Spaink H.P."/>
            <person name="Duboule D."/>
            <person name="McGlinn E."/>
            <person name="Kini R.M."/>
            <person name="Richardson M.K."/>
        </authorList>
    </citation>
    <scope>NUCLEOTIDE SEQUENCE</scope>
    <source>
        <tissue evidence="15">Blood</tissue>
    </source>
</reference>
<comment type="subcellular location">
    <subcellularLocation>
        <location evidence="2">Cytoplasm</location>
    </subcellularLocation>
</comment>
<evidence type="ECO:0000256" key="8">
    <source>
        <dbReference type="ARBA" id="ARBA00022741"/>
    </source>
</evidence>
<sequence length="1577" mass="174297">MDLTSCGMGEDAGQAEGLRTLGVSGRRASAYKISRRSSSELGLRSYDSEDGAPAVPAAPDAMDLEVMEPPAAALETSRSRGLEGSASSESSPEAVPSHPLLSSAESRQDREHWEQEENEEAETRAVATSPDGRFLKFDIEIGRGSFKTVYKGLDTETTVEVAWCELQEVMRYDGVKTETRKLSKMERQRFSEEVEMLKGLQHPNIVRFYDSWKSSIKGQVCIVLVTELMTSGTLKTYLKRFKEMKMKVLQRWSRQILRGLHFLHTRSPPIIHRDLKCDNVFITGPTGSVKIGDLGLATLKRASFAKSVIGTPEFMAPEMYEEKYDEAVDVYAFGMCMLEMATSEYPYSECQNAAQIYRKVTSGMKPNSFYKVKVPELKEIIEGCIRMNKNERYTIQDLLDHSFFHEDTGVHVELAEEDDNIKTTLKLWLRMDDTKKLHGKYKDNNALEFYFELYKDVAEEVAQEMVVLGFVCEADYKPVAKAVRERVLAIKRQREKTKQAQEQQKRQEQSLAMTPDILHLLDLDSPSPLSPVQTSTRTTPGSTDSALGSTFPPEPEEPEVDQHQPFQYHPNYSSTTSDCETDGYLSSSGFVDLPDKSHSKSITVSEHSFASTIAVSLDPVSISDISSPVDSYTSDVASGLSDGYEGLSASEDKSKPQAKRSSGRLVRRCARSRLRITNMPKQNDQVVECQLQTYNNKMVTFKFDLDGDNPEEIAAVMVAKEFILKSEQEQFIQGIHDIILRVEALLQKDKLNKEQGALGKPDVQCISPTSATNALSAELPLQDLSGSISSSSSLSGQPVSSSPIHTSVVDAISENDQNDPFSRSIPSTTTQNFGQPVLSTTSAGITSTPGQTWPTYHMYPGTPTTPSYLVPIPQPISPPNSVLPTLPLTSSNAPPIGTAVHAPPIPMWPTSTSPLFSLADVFSLAMMSMAQSLLPAVSVRTAQTGPLYTSPVPQPPVLCPPSPTTVRFIYPELVSSPKPAHLANGMLGPVVSPSCNTTPVTSIAGNSENSPVAPVSSWSGSQLTISDLSSSNGSSAEHTTLSEGNGPDISSTSKSDSESPDETPVQEGEEGTTPVAEGEGEGESTHSNIVWMNYMHSPSYPSSDDSDSTEDDDVWVELQALRQKHLSEVEKLQAQQKQEIEELYTRLGKVPPAGIVSPATMLSSRQRRLSKGSFNPLRRSSLQRPDTTQPQGNNQTIGGYICGFYLNLMPTLERMERKDLLQHMLFAQFIRAVTIIQFQPLGQGQASHPTGHWDPHWEKVASKSINNTFRMGLPVQVSARYQYSEPIFGVVTPGIIQDTFLHMAMENERYLSELCGEAGCFKDTQIVEFVFLLAGKWSLTESATYQAVEIFERYILKLLEEFSNLTLGKEEDSSWASLKAQMEDTYILRLVSCIQLASKFSFHYKIVNNKMVLKFLKSLGFSYTTEELLESELAILKALHFQVNVPVPLAYVEVLLEVLGYNGYLLPTKELHEMCKRLLSLSYLLRNNIYDTLLKSSIESSSPSELQLAKFVSVKEDLMLLAVGVIGASSFLLNHEDWNQVVEYLNSTTGISLLSITEAVYAILKHSLGLGTTVDGC</sequence>
<evidence type="ECO:0000313" key="16">
    <source>
        <dbReference type="Proteomes" id="UP000018936"/>
    </source>
</evidence>
<dbReference type="SMART" id="SM00220">
    <property type="entry name" value="S_TKc"/>
    <property type="match status" value="1"/>
</dbReference>
<dbReference type="OrthoDB" id="4062651at2759"/>
<dbReference type="PROSITE" id="PS50011">
    <property type="entry name" value="PROTEIN_KINASE_DOM"/>
    <property type="match status" value="1"/>
</dbReference>
<keyword evidence="5" id="KW-0723">Serine/threonine-protein kinase</keyword>
<dbReference type="InterPro" id="IPR050588">
    <property type="entry name" value="WNK_Ser-Thr_kinase"/>
</dbReference>
<dbReference type="EC" id="2.7.11.1" evidence="3"/>
<evidence type="ECO:0000256" key="7">
    <source>
        <dbReference type="ARBA" id="ARBA00022679"/>
    </source>
</evidence>
<name>V8NIB9_OPHHA</name>
<feature type="region of interest" description="Disordered" evidence="13">
    <location>
        <begin position="1002"/>
        <end position="1083"/>
    </location>
</feature>
<feature type="compositionally biased region" description="Low complexity" evidence="13">
    <location>
        <begin position="522"/>
        <end position="531"/>
    </location>
</feature>
<organism evidence="15 16">
    <name type="scientific">Ophiophagus hannah</name>
    <name type="common">King cobra</name>
    <name type="synonym">Naja hannah</name>
    <dbReference type="NCBI Taxonomy" id="8665"/>
    <lineage>
        <taxon>Eukaryota</taxon>
        <taxon>Metazoa</taxon>
        <taxon>Chordata</taxon>
        <taxon>Craniata</taxon>
        <taxon>Vertebrata</taxon>
        <taxon>Euteleostomi</taxon>
        <taxon>Lepidosauria</taxon>
        <taxon>Squamata</taxon>
        <taxon>Bifurcata</taxon>
        <taxon>Unidentata</taxon>
        <taxon>Episquamata</taxon>
        <taxon>Toxicofera</taxon>
        <taxon>Serpentes</taxon>
        <taxon>Colubroidea</taxon>
        <taxon>Elapidae</taxon>
        <taxon>Elapinae</taxon>
        <taxon>Ophiophagus</taxon>
    </lineage>
</organism>
<feature type="compositionally biased region" description="Polar residues" evidence="13">
    <location>
        <begin position="532"/>
        <end position="548"/>
    </location>
</feature>
<comment type="caution">
    <text evidence="15">The sequence shown here is derived from an EMBL/GenBank/DDBJ whole genome shotgun (WGS) entry which is preliminary data.</text>
</comment>
<dbReference type="SUPFAM" id="SSF56112">
    <property type="entry name" value="Protein kinase-like (PK-like)"/>
    <property type="match status" value="1"/>
</dbReference>
<evidence type="ECO:0000256" key="10">
    <source>
        <dbReference type="ARBA" id="ARBA00022840"/>
    </source>
</evidence>
<dbReference type="Proteomes" id="UP000018936">
    <property type="component" value="Unassembled WGS sequence"/>
</dbReference>
<dbReference type="PANTHER" id="PTHR13902">
    <property type="entry name" value="SERINE/THREONINE-PROTEIN KINASE WNK WITH NO LYSINE -RELATED"/>
    <property type="match status" value="1"/>
</dbReference>
<dbReference type="Gene3D" id="1.10.510.10">
    <property type="entry name" value="Transferase(Phosphotransferase) domain 1"/>
    <property type="match status" value="1"/>
</dbReference>
<protein>
    <recommendedName>
        <fullName evidence="3">non-specific serine/threonine protein kinase</fullName>
        <ecNumber evidence="3">2.7.11.1</ecNumber>
    </recommendedName>
</protein>
<dbReference type="Pfam" id="PF12202">
    <property type="entry name" value="OSR1_C"/>
    <property type="match status" value="1"/>
</dbReference>
<feature type="region of interest" description="Disordered" evidence="13">
    <location>
        <begin position="644"/>
        <end position="663"/>
    </location>
</feature>
<feature type="region of interest" description="Disordered" evidence="13">
    <location>
        <begin position="1"/>
        <end position="127"/>
    </location>
</feature>
<feature type="compositionally biased region" description="Polar residues" evidence="13">
    <location>
        <begin position="1002"/>
        <end position="1043"/>
    </location>
</feature>
<feature type="region of interest" description="Disordered" evidence="13">
    <location>
        <begin position="522"/>
        <end position="561"/>
    </location>
</feature>
<proteinExistence type="predicted"/>
<evidence type="ECO:0000256" key="1">
    <source>
        <dbReference type="ARBA" id="ARBA00001946"/>
    </source>
</evidence>
<dbReference type="SUPFAM" id="SSF47954">
    <property type="entry name" value="Cyclin-like"/>
    <property type="match status" value="1"/>
</dbReference>
<evidence type="ECO:0000256" key="13">
    <source>
        <dbReference type="SAM" id="MobiDB-lite"/>
    </source>
</evidence>
<evidence type="ECO:0000313" key="15">
    <source>
        <dbReference type="EMBL" id="ETE61711.1"/>
    </source>
</evidence>
<dbReference type="InterPro" id="IPR056865">
    <property type="entry name" value="CCTL2_WNK"/>
</dbReference>
<evidence type="ECO:0000256" key="9">
    <source>
        <dbReference type="ARBA" id="ARBA00022777"/>
    </source>
</evidence>
<keyword evidence="8" id="KW-0547">Nucleotide-binding</keyword>
<evidence type="ECO:0000256" key="11">
    <source>
        <dbReference type="ARBA" id="ARBA00047899"/>
    </source>
</evidence>
<dbReference type="Pfam" id="PF00069">
    <property type="entry name" value="Pkinase"/>
    <property type="match status" value="1"/>
</dbReference>
<keyword evidence="16" id="KW-1185">Reference proteome</keyword>
<evidence type="ECO:0000256" key="2">
    <source>
        <dbReference type="ARBA" id="ARBA00004496"/>
    </source>
</evidence>
<dbReference type="FunFam" id="3.30.200.20:FF:000494">
    <property type="entry name" value="serine/threonine-protein kinase WNK2 isoform X2"/>
    <property type="match status" value="1"/>
</dbReference>
<keyword evidence="6" id="KW-0597">Phosphoprotein</keyword>
<dbReference type="CDD" id="cd20541">
    <property type="entry name" value="CYCLIN_CNTD1"/>
    <property type="match status" value="1"/>
</dbReference>
<dbReference type="CDD" id="cd14033">
    <property type="entry name" value="STKc_WNK4"/>
    <property type="match status" value="1"/>
</dbReference>
<dbReference type="InterPro" id="IPR024678">
    <property type="entry name" value="Kinase_OSR1/WNK_CCT"/>
</dbReference>
<evidence type="ECO:0000256" key="3">
    <source>
        <dbReference type="ARBA" id="ARBA00012513"/>
    </source>
</evidence>
<comment type="catalytic activity">
    <reaction evidence="11">
        <text>L-threonyl-[protein] + ATP = O-phospho-L-threonyl-[protein] + ADP + H(+)</text>
        <dbReference type="Rhea" id="RHEA:46608"/>
        <dbReference type="Rhea" id="RHEA-COMP:11060"/>
        <dbReference type="Rhea" id="RHEA-COMP:11605"/>
        <dbReference type="ChEBI" id="CHEBI:15378"/>
        <dbReference type="ChEBI" id="CHEBI:30013"/>
        <dbReference type="ChEBI" id="CHEBI:30616"/>
        <dbReference type="ChEBI" id="CHEBI:61977"/>
        <dbReference type="ChEBI" id="CHEBI:456216"/>
        <dbReference type="EC" id="2.7.11.1"/>
    </reaction>
</comment>
<evidence type="ECO:0000256" key="12">
    <source>
        <dbReference type="ARBA" id="ARBA00048679"/>
    </source>
</evidence>
<dbReference type="InterPro" id="IPR008271">
    <property type="entry name" value="Ser/Thr_kinase_AS"/>
</dbReference>
<dbReference type="Pfam" id="PF24889">
    <property type="entry name" value="CCTL2_WNK"/>
    <property type="match status" value="1"/>
</dbReference>
<feature type="compositionally biased region" description="Polar residues" evidence="13">
    <location>
        <begin position="1178"/>
        <end position="1193"/>
    </location>
</feature>
<dbReference type="Gene3D" id="3.10.20.90">
    <property type="entry name" value="Phosphatidylinositol 3-kinase Catalytic Subunit, Chain A, domain 1"/>
    <property type="match status" value="2"/>
</dbReference>
<dbReference type="GO" id="GO:0005524">
    <property type="term" value="F:ATP binding"/>
    <property type="evidence" value="ECO:0007669"/>
    <property type="project" value="UniProtKB-KW"/>
</dbReference>
<accession>V8NIB9</accession>
<evidence type="ECO:0000259" key="14">
    <source>
        <dbReference type="PROSITE" id="PS50011"/>
    </source>
</evidence>
<dbReference type="GO" id="GO:0004674">
    <property type="term" value="F:protein serine/threonine kinase activity"/>
    <property type="evidence" value="ECO:0007669"/>
    <property type="project" value="UniProtKB-KW"/>
</dbReference>
<feature type="compositionally biased region" description="Basic and acidic residues" evidence="13">
    <location>
        <begin position="106"/>
        <end position="115"/>
    </location>
</feature>
<evidence type="ECO:0000256" key="5">
    <source>
        <dbReference type="ARBA" id="ARBA00022527"/>
    </source>
</evidence>
<dbReference type="InterPro" id="IPR036915">
    <property type="entry name" value="Cyclin-like_sf"/>
</dbReference>
<dbReference type="InterPro" id="IPR000719">
    <property type="entry name" value="Prot_kinase_dom"/>
</dbReference>
<evidence type="ECO:0000256" key="6">
    <source>
        <dbReference type="ARBA" id="ARBA00022553"/>
    </source>
</evidence>
<dbReference type="GO" id="GO:0005737">
    <property type="term" value="C:cytoplasm"/>
    <property type="evidence" value="ECO:0007669"/>
    <property type="project" value="UniProtKB-SubCell"/>
</dbReference>
<feature type="domain" description="Protein kinase" evidence="14">
    <location>
        <begin position="135"/>
        <end position="404"/>
    </location>
</feature>
<dbReference type="PROSITE" id="PS00108">
    <property type="entry name" value="PROTEIN_KINASE_ST"/>
    <property type="match status" value="1"/>
</dbReference>
<comment type="cofactor">
    <cofactor evidence="1">
        <name>Mg(2+)</name>
        <dbReference type="ChEBI" id="CHEBI:18420"/>
    </cofactor>
</comment>
<dbReference type="FunFam" id="3.10.20.90:FF:000007">
    <property type="entry name" value="Serine/threonine-protein kinase WNK1 isoform 1"/>
    <property type="match status" value="1"/>
</dbReference>
<dbReference type="FunFam" id="1.10.510.10:FF:000006">
    <property type="entry name" value="Serine/threonine-protein kinase WNK1 isoform 2"/>
    <property type="match status" value="1"/>
</dbReference>